<evidence type="ECO:0000313" key="3">
    <source>
        <dbReference type="Proteomes" id="UP000038009"/>
    </source>
</evidence>
<organism evidence="2 3">
    <name type="scientific">Leptomonas seymouri</name>
    <dbReference type="NCBI Taxonomy" id="5684"/>
    <lineage>
        <taxon>Eukaryota</taxon>
        <taxon>Discoba</taxon>
        <taxon>Euglenozoa</taxon>
        <taxon>Kinetoplastea</taxon>
        <taxon>Metakinetoplastina</taxon>
        <taxon>Trypanosomatida</taxon>
        <taxon>Trypanosomatidae</taxon>
        <taxon>Leishmaniinae</taxon>
        <taxon>Leptomonas</taxon>
    </lineage>
</organism>
<comment type="caution">
    <text evidence="2">The sequence shown here is derived from an EMBL/GenBank/DDBJ whole genome shotgun (WGS) entry which is preliminary data.</text>
</comment>
<dbReference type="VEuPathDB" id="TriTrypDB:Lsey_0016_0130"/>
<proteinExistence type="predicted"/>
<dbReference type="OMA" id="EYIVICE"/>
<sequence length="238" mass="25785">MEMLVPATADAVLTDREMGLCLRHYVGCQPVRPWVRESDSPPGLIWHKQKEVARSSEKFADALDASSAPAPLPASNTRWRDRYLQLHLPKATDKSQQRTGASSAAAGAETEREYIVICEDDREAEERSSATPPQRPAESAASASRSRTTASPPPRRSGGGAGISASQGSRASQRHSTGSSVVIVSQPTKKAVDAAAENAQRRRSAPSKSASRGREQGEVDEAGKKRQRTMEEFVYRDT</sequence>
<feature type="region of interest" description="Disordered" evidence="1">
    <location>
        <begin position="89"/>
        <end position="238"/>
    </location>
</feature>
<dbReference type="AlphaFoldDB" id="A0A0N0P8C8"/>
<reference evidence="2 3" key="1">
    <citation type="journal article" date="2015" name="PLoS Pathog.">
        <title>Leptomonas seymouri: Adaptations to the Dixenous Life Cycle Analyzed by Genome Sequencing, Transcriptome Profiling and Co-infection with Leishmania donovani.</title>
        <authorList>
            <person name="Kraeva N."/>
            <person name="Butenko A."/>
            <person name="Hlavacova J."/>
            <person name="Kostygov A."/>
            <person name="Myskova J."/>
            <person name="Grybchuk D."/>
            <person name="Lestinova T."/>
            <person name="Votypka J."/>
            <person name="Volf P."/>
            <person name="Opperdoes F."/>
            <person name="Flegontov P."/>
            <person name="Lukes J."/>
            <person name="Yurchenko V."/>
        </authorList>
    </citation>
    <scope>NUCLEOTIDE SEQUENCE [LARGE SCALE GENOMIC DNA]</scope>
    <source>
        <strain evidence="2 3">ATCC 30220</strain>
    </source>
</reference>
<evidence type="ECO:0000313" key="2">
    <source>
        <dbReference type="EMBL" id="KPI89796.1"/>
    </source>
</evidence>
<feature type="compositionally biased region" description="Basic and acidic residues" evidence="1">
    <location>
        <begin position="212"/>
        <end position="238"/>
    </location>
</feature>
<dbReference type="OrthoDB" id="266756at2759"/>
<feature type="compositionally biased region" description="Low complexity" evidence="1">
    <location>
        <begin position="97"/>
        <end position="108"/>
    </location>
</feature>
<dbReference type="EMBL" id="LJSK01000016">
    <property type="protein sequence ID" value="KPI89796.1"/>
    <property type="molecule type" value="Genomic_DNA"/>
</dbReference>
<protein>
    <submittedName>
        <fullName evidence="2">Uncharacterized protein</fullName>
    </submittedName>
</protein>
<dbReference type="Proteomes" id="UP000038009">
    <property type="component" value="Unassembled WGS sequence"/>
</dbReference>
<accession>A0A0N0P8C8</accession>
<keyword evidence="3" id="KW-1185">Reference proteome</keyword>
<feature type="compositionally biased region" description="Low complexity" evidence="1">
    <location>
        <begin position="136"/>
        <end position="150"/>
    </location>
</feature>
<feature type="compositionally biased region" description="Polar residues" evidence="1">
    <location>
        <begin position="175"/>
        <end position="188"/>
    </location>
</feature>
<gene>
    <name evidence="2" type="ORF">ABL78_1059</name>
</gene>
<evidence type="ECO:0000256" key="1">
    <source>
        <dbReference type="SAM" id="MobiDB-lite"/>
    </source>
</evidence>
<name>A0A0N0P8C8_LEPSE</name>